<dbReference type="FunFam" id="2.60.40.10:FF:000160">
    <property type="entry name" value="Titin a"/>
    <property type="match status" value="1"/>
</dbReference>
<protein>
    <recommendedName>
        <fullName evidence="5">non-specific serine/threonine protein kinase</fullName>
        <ecNumber evidence="5">2.7.11.1</ecNumber>
    </recommendedName>
</protein>
<evidence type="ECO:0000256" key="5">
    <source>
        <dbReference type="ARBA" id="ARBA00012513"/>
    </source>
</evidence>
<dbReference type="InterPro" id="IPR036179">
    <property type="entry name" value="Ig-like_dom_sf"/>
</dbReference>
<feature type="compositionally biased region" description="Acidic residues" evidence="22">
    <location>
        <begin position="968"/>
        <end position="986"/>
    </location>
</feature>
<dbReference type="FunFam" id="2.60.40.10:FF:000148">
    <property type="entry name" value="titin isoform X1"/>
    <property type="match status" value="5"/>
</dbReference>
<dbReference type="InterPro" id="IPR013098">
    <property type="entry name" value="Ig_I-set"/>
</dbReference>
<dbReference type="FunFam" id="2.60.40.10:FF:000002">
    <property type="entry name" value="Titin a"/>
    <property type="match status" value="1"/>
</dbReference>
<dbReference type="GO" id="GO:0004674">
    <property type="term" value="F:protein serine/threonine kinase activity"/>
    <property type="evidence" value="ECO:0007669"/>
    <property type="project" value="UniProtKB-KW"/>
</dbReference>
<dbReference type="FunFam" id="2.60.40.10:FF:001459">
    <property type="entry name" value="Titin a"/>
    <property type="match status" value="1"/>
</dbReference>
<feature type="region of interest" description="Disordered" evidence="22">
    <location>
        <begin position="373"/>
        <end position="404"/>
    </location>
</feature>
<name>A0A9Q1F6U2_SYNKA</name>
<evidence type="ECO:0000256" key="4">
    <source>
        <dbReference type="ARBA" id="ARBA00006692"/>
    </source>
</evidence>
<feature type="domain" description="Fibronectin type-III" evidence="24">
    <location>
        <begin position="4390"/>
        <end position="4451"/>
    </location>
</feature>
<evidence type="ECO:0000256" key="14">
    <source>
        <dbReference type="ARBA" id="ARBA00022840"/>
    </source>
</evidence>
<keyword evidence="10" id="KW-0479">Metal-binding</keyword>
<reference evidence="25" key="1">
    <citation type="journal article" date="2023" name="Science">
        <title>Genome structures resolve the early diversification of teleost fishes.</title>
        <authorList>
            <person name="Parey E."/>
            <person name="Louis A."/>
            <person name="Montfort J."/>
            <person name="Bouchez O."/>
            <person name="Roques C."/>
            <person name="Iampietro C."/>
            <person name="Lluch J."/>
            <person name="Castinel A."/>
            <person name="Donnadieu C."/>
            <person name="Desvignes T."/>
            <person name="Floi Bucao C."/>
            <person name="Jouanno E."/>
            <person name="Wen M."/>
            <person name="Mejri S."/>
            <person name="Dirks R."/>
            <person name="Jansen H."/>
            <person name="Henkel C."/>
            <person name="Chen W.J."/>
            <person name="Zahm M."/>
            <person name="Cabau C."/>
            <person name="Klopp C."/>
            <person name="Thompson A.W."/>
            <person name="Robinson-Rechavi M."/>
            <person name="Braasch I."/>
            <person name="Lecointre G."/>
            <person name="Bobe J."/>
            <person name="Postlethwait J.H."/>
            <person name="Berthelot C."/>
            <person name="Roest Crollius H."/>
            <person name="Guiguen Y."/>
        </authorList>
    </citation>
    <scope>NUCLEOTIDE SEQUENCE</scope>
    <source>
        <strain evidence="25">WJC10195</strain>
    </source>
</reference>
<feature type="region of interest" description="Disordered" evidence="22">
    <location>
        <begin position="582"/>
        <end position="602"/>
    </location>
</feature>
<evidence type="ECO:0000256" key="11">
    <source>
        <dbReference type="ARBA" id="ARBA00022737"/>
    </source>
</evidence>
<feature type="compositionally biased region" description="Basic and acidic residues" evidence="22">
    <location>
        <begin position="852"/>
        <end position="883"/>
    </location>
</feature>
<keyword evidence="7" id="KW-0723">Serine/threonine-protein kinase</keyword>
<feature type="domain" description="Ig-like" evidence="23">
    <location>
        <begin position="3599"/>
        <end position="3690"/>
    </location>
</feature>
<dbReference type="SMART" id="SM00060">
    <property type="entry name" value="FN3"/>
    <property type="match status" value="12"/>
</dbReference>
<evidence type="ECO:0000256" key="16">
    <source>
        <dbReference type="ARBA" id="ARBA00022860"/>
    </source>
</evidence>
<accession>A0A9Q1F6U2</accession>
<dbReference type="InterPro" id="IPR007110">
    <property type="entry name" value="Ig-like_dom"/>
</dbReference>
<feature type="domain" description="Ig-like" evidence="23">
    <location>
        <begin position="2335"/>
        <end position="2420"/>
    </location>
</feature>
<feature type="domain" description="Fibronectin type-III" evidence="24">
    <location>
        <begin position="3796"/>
        <end position="3891"/>
    </location>
</feature>
<dbReference type="InterPro" id="IPR052385">
    <property type="entry name" value="Obscurin/Obscurin-like_Reg"/>
</dbReference>
<comment type="cofactor">
    <cofactor evidence="1">
        <name>Mg(2+)</name>
        <dbReference type="ChEBI" id="CHEBI:18420"/>
    </cofactor>
</comment>
<keyword evidence="17" id="KW-1015">Disulfide bond</keyword>
<dbReference type="Gene3D" id="2.60.40.10">
    <property type="entry name" value="Immunoglobulins"/>
    <property type="match status" value="36"/>
</dbReference>
<evidence type="ECO:0000256" key="10">
    <source>
        <dbReference type="ARBA" id="ARBA00022723"/>
    </source>
</evidence>
<dbReference type="PRINTS" id="PR00014">
    <property type="entry name" value="FNTYPEIII"/>
</dbReference>
<comment type="subcellular location">
    <subcellularLocation>
        <location evidence="3">Cytoplasm</location>
    </subcellularLocation>
    <subcellularLocation>
        <location evidence="2">Nucleus</location>
    </subcellularLocation>
</comment>
<dbReference type="InterPro" id="IPR036116">
    <property type="entry name" value="FN3_sf"/>
</dbReference>
<keyword evidence="13" id="KW-0418">Kinase</keyword>
<feature type="domain" description="Fibronectin type-III" evidence="24">
    <location>
        <begin position="3697"/>
        <end position="3790"/>
    </location>
</feature>
<feature type="domain" description="Ig-like" evidence="23">
    <location>
        <begin position="2644"/>
        <end position="2731"/>
    </location>
</feature>
<feature type="domain" description="Ig-like" evidence="23">
    <location>
        <begin position="1176"/>
        <end position="1266"/>
    </location>
</feature>
<dbReference type="Pfam" id="PF07679">
    <property type="entry name" value="I-set"/>
    <property type="match status" value="22"/>
</dbReference>
<dbReference type="SMART" id="SM00408">
    <property type="entry name" value="IGc2"/>
    <property type="match status" value="14"/>
</dbReference>
<dbReference type="GO" id="GO:0005634">
    <property type="term" value="C:nucleus"/>
    <property type="evidence" value="ECO:0007669"/>
    <property type="project" value="UniProtKB-SubCell"/>
</dbReference>
<dbReference type="FunFam" id="2.60.40.10:FF:000031">
    <property type="entry name" value="Myosin-binding protein C, slow type"/>
    <property type="match status" value="1"/>
</dbReference>
<feature type="domain" description="Fibronectin type-III" evidence="24">
    <location>
        <begin position="3401"/>
        <end position="3496"/>
    </location>
</feature>
<dbReference type="EMBL" id="JAINUF010000008">
    <property type="protein sequence ID" value="KAJ8352203.1"/>
    <property type="molecule type" value="Genomic_DNA"/>
</dbReference>
<feature type="compositionally biased region" description="Basic and acidic residues" evidence="22">
    <location>
        <begin position="671"/>
        <end position="696"/>
    </location>
</feature>
<organism evidence="25 26">
    <name type="scientific">Synaphobranchus kaupii</name>
    <name type="common">Kaup's arrowtooth eel</name>
    <dbReference type="NCBI Taxonomy" id="118154"/>
    <lineage>
        <taxon>Eukaryota</taxon>
        <taxon>Metazoa</taxon>
        <taxon>Chordata</taxon>
        <taxon>Craniata</taxon>
        <taxon>Vertebrata</taxon>
        <taxon>Euteleostomi</taxon>
        <taxon>Actinopterygii</taxon>
        <taxon>Neopterygii</taxon>
        <taxon>Teleostei</taxon>
        <taxon>Anguilliformes</taxon>
        <taxon>Synaphobranchidae</taxon>
        <taxon>Synaphobranchus</taxon>
    </lineage>
</organism>
<dbReference type="GO" id="GO:0005516">
    <property type="term" value="F:calmodulin binding"/>
    <property type="evidence" value="ECO:0007669"/>
    <property type="project" value="UniProtKB-KW"/>
</dbReference>
<proteinExistence type="inferred from homology"/>
<comment type="similarity">
    <text evidence="4">Belongs to the protein kinase superfamily. CAMK Ser/Thr protein kinase family.</text>
</comment>
<evidence type="ECO:0000256" key="21">
    <source>
        <dbReference type="ARBA" id="ARBA00048679"/>
    </source>
</evidence>
<feature type="domain" description="Fibronectin type-III" evidence="24">
    <location>
        <begin position="4097"/>
        <end position="4192"/>
    </location>
</feature>
<dbReference type="Proteomes" id="UP001152622">
    <property type="component" value="Chromosome 8"/>
</dbReference>
<dbReference type="SUPFAM" id="SSF49265">
    <property type="entry name" value="Fibronectin type III"/>
    <property type="match status" value="7"/>
</dbReference>
<evidence type="ECO:0000256" key="17">
    <source>
        <dbReference type="ARBA" id="ARBA00023157"/>
    </source>
</evidence>
<comment type="caution">
    <text evidence="25">The sequence shown here is derived from an EMBL/GenBank/DDBJ whole genome shotgun (WGS) entry which is preliminary data.</text>
</comment>
<feature type="domain" description="Ig-like" evidence="23">
    <location>
        <begin position="1079"/>
        <end position="1171"/>
    </location>
</feature>
<dbReference type="FunFam" id="2.60.40.10:FF:000135">
    <property type="entry name" value="Titin a"/>
    <property type="match status" value="1"/>
</dbReference>
<evidence type="ECO:0000256" key="1">
    <source>
        <dbReference type="ARBA" id="ARBA00001946"/>
    </source>
</evidence>
<dbReference type="GO" id="GO:0046872">
    <property type="term" value="F:metal ion binding"/>
    <property type="evidence" value="ECO:0007669"/>
    <property type="project" value="UniProtKB-KW"/>
</dbReference>
<dbReference type="FunFam" id="2.60.40.10:FF:001344">
    <property type="entry name" value="titin isoform X1"/>
    <property type="match status" value="1"/>
</dbReference>
<evidence type="ECO:0000256" key="12">
    <source>
        <dbReference type="ARBA" id="ARBA00022741"/>
    </source>
</evidence>
<evidence type="ECO:0000256" key="18">
    <source>
        <dbReference type="ARBA" id="ARBA00023242"/>
    </source>
</evidence>
<evidence type="ECO:0000256" key="3">
    <source>
        <dbReference type="ARBA" id="ARBA00004496"/>
    </source>
</evidence>
<dbReference type="FunFam" id="2.60.40.10:FF:001350">
    <property type="entry name" value="titin isoform X1"/>
    <property type="match status" value="1"/>
</dbReference>
<evidence type="ECO:0000256" key="2">
    <source>
        <dbReference type="ARBA" id="ARBA00004123"/>
    </source>
</evidence>
<keyword evidence="26" id="KW-1185">Reference proteome</keyword>
<comment type="catalytic activity">
    <reaction evidence="20">
        <text>L-threonyl-[protein] + ATP = O-phospho-L-threonyl-[protein] + ADP + H(+)</text>
        <dbReference type="Rhea" id="RHEA:46608"/>
        <dbReference type="Rhea" id="RHEA-COMP:11060"/>
        <dbReference type="Rhea" id="RHEA-COMP:11605"/>
        <dbReference type="ChEBI" id="CHEBI:15378"/>
        <dbReference type="ChEBI" id="CHEBI:30013"/>
        <dbReference type="ChEBI" id="CHEBI:30616"/>
        <dbReference type="ChEBI" id="CHEBI:61977"/>
        <dbReference type="ChEBI" id="CHEBI:456216"/>
        <dbReference type="EC" id="2.7.11.1"/>
    </reaction>
</comment>
<dbReference type="PANTHER" id="PTHR35971">
    <property type="entry name" value="SI:DKEY-31G6.6"/>
    <property type="match status" value="1"/>
</dbReference>
<feature type="compositionally biased region" description="Basic and acidic residues" evidence="22">
    <location>
        <begin position="1020"/>
        <end position="1034"/>
    </location>
</feature>
<dbReference type="InterPro" id="IPR003961">
    <property type="entry name" value="FN3_dom"/>
</dbReference>
<dbReference type="FunFam" id="2.60.40.10:FF:000833">
    <property type="entry name" value="Titin b"/>
    <property type="match status" value="1"/>
</dbReference>
<dbReference type="GO" id="GO:0005524">
    <property type="term" value="F:ATP binding"/>
    <property type="evidence" value="ECO:0007669"/>
    <property type="project" value="UniProtKB-KW"/>
</dbReference>
<feature type="domain" description="Ig-like" evidence="23">
    <location>
        <begin position="2424"/>
        <end position="2495"/>
    </location>
</feature>
<dbReference type="CDD" id="cd00063">
    <property type="entry name" value="FN3"/>
    <property type="match status" value="12"/>
</dbReference>
<dbReference type="FunFam" id="2.60.40.10:FF:000003">
    <property type="entry name" value="Titin isoform E"/>
    <property type="match status" value="2"/>
</dbReference>
<dbReference type="PANTHER" id="PTHR35971:SF5">
    <property type="entry name" value="OBSCURIN LIKE CYTOSKELETAL ADAPTOR 1"/>
    <property type="match status" value="1"/>
</dbReference>
<dbReference type="InterPro" id="IPR013783">
    <property type="entry name" value="Ig-like_fold"/>
</dbReference>
<feature type="domain" description="Fibronectin type-III" evidence="24">
    <location>
        <begin position="3004"/>
        <end position="3098"/>
    </location>
</feature>
<feature type="domain" description="Ig-like" evidence="23">
    <location>
        <begin position="2734"/>
        <end position="2818"/>
    </location>
</feature>
<comment type="catalytic activity">
    <reaction evidence="21">
        <text>L-seryl-[protein] + ATP = O-phospho-L-seryl-[protein] + ADP + H(+)</text>
        <dbReference type="Rhea" id="RHEA:17989"/>
        <dbReference type="Rhea" id="RHEA-COMP:9863"/>
        <dbReference type="Rhea" id="RHEA-COMP:11604"/>
        <dbReference type="ChEBI" id="CHEBI:15378"/>
        <dbReference type="ChEBI" id="CHEBI:29999"/>
        <dbReference type="ChEBI" id="CHEBI:30616"/>
        <dbReference type="ChEBI" id="CHEBI:83421"/>
        <dbReference type="ChEBI" id="CHEBI:456216"/>
        <dbReference type="EC" id="2.7.11.1"/>
    </reaction>
</comment>
<evidence type="ECO:0000256" key="22">
    <source>
        <dbReference type="SAM" id="MobiDB-lite"/>
    </source>
</evidence>
<evidence type="ECO:0000313" key="26">
    <source>
        <dbReference type="Proteomes" id="UP001152622"/>
    </source>
</evidence>
<keyword evidence="18" id="KW-0539">Nucleus</keyword>
<dbReference type="InterPro" id="IPR003598">
    <property type="entry name" value="Ig_sub2"/>
</dbReference>
<evidence type="ECO:0000256" key="15">
    <source>
        <dbReference type="ARBA" id="ARBA00022842"/>
    </source>
</evidence>
<dbReference type="FunFam" id="2.60.40.10:FF:001385">
    <property type="entry name" value="titin isoform X1"/>
    <property type="match status" value="1"/>
</dbReference>
<feature type="domain" description="Ig-like" evidence="23">
    <location>
        <begin position="2550"/>
        <end position="2640"/>
    </location>
</feature>
<feature type="compositionally biased region" description="Acidic residues" evidence="22">
    <location>
        <begin position="1002"/>
        <end position="1013"/>
    </location>
</feature>
<dbReference type="FunFam" id="2.60.40.10:FF:000214">
    <property type="entry name" value="titin isoform X1"/>
    <property type="match status" value="4"/>
</dbReference>
<feature type="domain" description="Fibronectin type-III" evidence="24">
    <location>
        <begin position="3501"/>
        <end position="3595"/>
    </location>
</feature>
<keyword evidence="15" id="KW-0460">Magnesium</keyword>
<feature type="region of interest" description="Disordered" evidence="22">
    <location>
        <begin position="1"/>
        <end position="34"/>
    </location>
</feature>
<keyword evidence="14" id="KW-0067">ATP-binding</keyword>
<evidence type="ECO:0000256" key="13">
    <source>
        <dbReference type="ARBA" id="ARBA00022777"/>
    </source>
</evidence>
<evidence type="ECO:0000256" key="19">
    <source>
        <dbReference type="ARBA" id="ARBA00023319"/>
    </source>
</evidence>
<feature type="region of interest" description="Disordered" evidence="22">
    <location>
        <begin position="671"/>
        <end position="1072"/>
    </location>
</feature>
<dbReference type="Pfam" id="PF00041">
    <property type="entry name" value="fn3"/>
    <property type="match status" value="11"/>
</dbReference>
<feature type="compositionally biased region" description="Basic and acidic residues" evidence="22">
    <location>
        <begin position="708"/>
        <end position="799"/>
    </location>
</feature>
<dbReference type="GO" id="GO:0031672">
    <property type="term" value="C:A band"/>
    <property type="evidence" value="ECO:0007669"/>
    <property type="project" value="UniProtKB-ARBA"/>
</dbReference>
<feature type="domain" description="Ig-like" evidence="23">
    <location>
        <begin position="2246"/>
        <end position="2331"/>
    </location>
</feature>
<evidence type="ECO:0000256" key="7">
    <source>
        <dbReference type="ARBA" id="ARBA00022527"/>
    </source>
</evidence>
<feature type="compositionally biased region" description="Basic and acidic residues" evidence="22">
    <location>
        <begin position="812"/>
        <end position="835"/>
    </location>
</feature>
<feature type="domain" description="Fibronectin type-III" evidence="24">
    <location>
        <begin position="3104"/>
        <end position="3199"/>
    </location>
</feature>
<evidence type="ECO:0000256" key="20">
    <source>
        <dbReference type="ARBA" id="ARBA00047899"/>
    </source>
</evidence>
<dbReference type="SUPFAM" id="SSF48726">
    <property type="entry name" value="Immunoglobulin"/>
    <property type="match status" value="24"/>
</dbReference>
<evidence type="ECO:0000259" key="23">
    <source>
        <dbReference type="PROSITE" id="PS50835"/>
    </source>
</evidence>
<dbReference type="FunFam" id="2.60.40.10:FF:000056">
    <property type="entry name" value="twitchin isoform X4"/>
    <property type="match status" value="1"/>
</dbReference>
<feature type="domain" description="Ig-like" evidence="23">
    <location>
        <begin position="1578"/>
        <end position="1696"/>
    </location>
</feature>
<evidence type="ECO:0000256" key="9">
    <source>
        <dbReference type="ARBA" id="ARBA00022679"/>
    </source>
</evidence>
<feature type="domain" description="Ig-like" evidence="23">
    <location>
        <begin position="1802"/>
        <end position="1886"/>
    </location>
</feature>
<keyword evidence="19" id="KW-0393">Immunoglobulin domain</keyword>
<dbReference type="FunFam" id="2.60.40.10:FF:000012">
    <property type="entry name" value="titin isoform X1"/>
    <property type="match status" value="1"/>
</dbReference>
<evidence type="ECO:0000256" key="8">
    <source>
        <dbReference type="ARBA" id="ARBA00022553"/>
    </source>
</evidence>
<feature type="compositionally biased region" description="Basic and acidic residues" evidence="22">
    <location>
        <begin position="446"/>
        <end position="456"/>
    </location>
</feature>
<dbReference type="FunFam" id="2.60.40.10:FF:000050">
    <property type="entry name" value="Titin isoform B"/>
    <property type="match status" value="9"/>
</dbReference>
<dbReference type="EC" id="2.7.11.1" evidence="5"/>
<dbReference type="PROSITE" id="PS50853">
    <property type="entry name" value="FN3"/>
    <property type="match status" value="12"/>
</dbReference>
<dbReference type="OrthoDB" id="5969272at2759"/>
<feature type="domain" description="Ig-like" evidence="23">
    <location>
        <begin position="4298"/>
        <end position="4386"/>
    </location>
</feature>
<evidence type="ECO:0000313" key="25">
    <source>
        <dbReference type="EMBL" id="KAJ8352203.1"/>
    </source>
</evidence>
<evidence type="ECO:0000256" key="6">
    <source>
        <dbReference type="ARBA" id="ARBA00022490"/>
    </source>
</evidence>
<evidence type="ECO:0000259" key="24">
    <source>
        <dbReference type="PROSITE" id="PS50853"/>
    </source>
</evidence>
<dbReference type="FunFam" id="2.60.40.10:FF:000811">
    <property type="entry name" value="Titin a"/>
    <property type="match status" value="1"/>
</dbReference>
<dbReference type="FunFam" id="2.60.40.10:FF:000127">
    <property type="entry name" value="titin isoform X1"/>
    <property type="match status" value="2"/>
</dbReference>
<dbReference type="CDD" id="cd00096">
    <property type="entry name" value="Ig"/>
    <property type="match status" value="2"/>
</dbReference>
<keyword evidence="16" id="KW-0112">Calmodulin-binding</keyword>
<feature type="domain" description="Ig-like" evidence="23">
    <location>
        <begin position="1981"/>
        <end position="2064"/>
    </location>
</feature>
<sequence>MKEMDKEIDLSQSENYLTQHTEVSSEMEKIPPVKEICPQQSLSHVTKEDYGSEGILLEKDVLSVSINIPFKKKGISHVKSSLKQDDVQQTEDKSMMDVSLEKELCPLKEGKEFPKIEEIVDKVEGLAEKQITTTVTEKMDETSCKIEIIPPVEETDIQQKLSCEMKDVSRDRSFKREIHPKKLSLKQDEVSFQQDEKSVMQVSSLERVPPKGIITAIKGRGKNHEMKEMDKEIDLSQSENYLTQHTEVSSEMEKIPPVKEICPQQSLSHVTKEDYGSEGILLEKDVLSVSRNIPFKKKGISQVKSSLKQDDVQQTEDKSMMDVSLEKVFCTQGPITSKKVSREIFKMEEIAPEEIALKKQEATVKLKSPKNIEEVTEKGSDEDLHNITEIAHDNEKPTSENNVVTTKIDKTSCKEEHYHFEEISSEKIHDRKEIIPCKMEETLKNTEEMSLKKMTSERITMVTDGATPLKVSEPKMRPAPEVTVSFQKVSPPKVPTAEKKTLPEAPKPIPEPLAERVSSPEDEDKGPVTAPGPAPKEKQSTAPAILKQKGKIHIEEEKSLKIQVTRIEKEKKEEQKAVLLQKASKVSSEQFPTALEASKTEERHHYKAATEFTATKHYEIEEIETFKMAMRAEKEQKAEDNIAIEQVQLKKSTEIPGKDAAEEPKIALKKIHTDEKQFEEISLDKTSKIPEEEASKEPPLALKKVSKPKIEGQDQETVKLKPFERTAKPGAVESEKEIQPDKTNREPFTFKRSEKPQKDEAIKEPVPARETERIPTDEKDVTLKPFDKAPKDEKAKEPAKPLTKVKSIPTQDQEKEKVELKPFSKDSPREQKEKPAPPQPVLVKKGIASTKLGDKDKEISLKPVELSRKGLEPKKTPSPKVEKTQPIALESTPIERKPSGDIAKKLPKIVSPKDSVESVTLKKVPKKVASPEEKTTQGSPLKIGKGKVPEIKELSPESVQLRKVPTQLEEEVFEEEPEVEEDDDVETWGWELAPCESYSSPEDWEDVASEEGALETPGMRGDRQDGKPKEEPGKGRGGIKLRQTPSPGDGDKRKGMKPGGGGDKPPGDSPFGFQLKAVPLKFVKELKDIVLLEAESIGSSAVFECQISPSTAITTWMKDGSNLRESPKHKFTSDGKDRKLAIIDVQLSDTGEYTCVGKLGNKEKTSTAKLVVEELPIRFTKNLEEEISVFKGQPMYLSCELSKDKEVVWKKNGKPLKDIAGKLAINVIGLQRAVTIQDAGDDDAGVYTCVCENIKTEGAVKVIEIIRDWLVKPLRDQHVKPKATAIFKCELVKDTPNWKWFKGDQEIPRDPTDKTEIKKDGKDLILTIKNAAPDDVEEYSLEVEGRRYAAKLTLGEREAEILKPLSSVEVYEKQNASFDTEISEEDIPGEWKLKGQILTRSPTCDIKAEGKKRFLTLKNLQVDQSGEVSYQALNAVTTALLTVKEIEMDFTVPLKDVTVLEKKQAKFECTITRDVPKVIWTKGSEIITSGRKYEIIDDGKKHMLIINNCDFDDEGHYAIEALGKKSIAKLTVQGIRLSFITPLTDQTVKEGKTAQFEVELSHDNVPVTWYRNETKIHPSRSVLIHVDGKKHILEIQEVTLDDTCQIKAEAKGKSTVAKLMVIEGDAYFTVKLQDYTAVEKDDIILDCELSKDVPVKWYHNDSEIKASKMVTMKAEGKRRILTIKRAADKDKGNYVCDCGTDKTMGNIHIEARDIKVVRPLYGVEVFDGETARFEVEISEPDIHGQWKLKGEVLTPSSDIEIIEDGPKHVLTLYNCKIPQSGEVSFQAANAKCAANLKVKELPLTFITPLCDVHVYEKDEARFECEVSREAKSFRWLKGTQDVKADDKFEILHEGKRHTLVVKSAAYEDEAKYMFEAEDKRTTGKLIIQGIRLEFIRPIKDVTVKERETAEFNIELSHEKVPVIWYKNDVRLHPSKVVQMSEDGKIHTLTFKEVSLDDTSLIKAEAMGKSSEAMLTVIEGEPYFITKLQDYTAVEKDEVVLVCELSKPAAEVKWFKDGKEIIPSKNVLMKTDGKKRILIVKKAEKGNIGEYTCDCGSDKTAAKLNIEERDIKIIRPLYSVEVTETETARFETEISEEDVHGHWKLKGETLHQSPDCEKKEEGTKHFLILYNVRMDQAGTVDFQAANAKSNAQLRVKARVIGLLRPLRDVTVTAGETATFDCDLSYEGIKVEWFLGSTKLEPSDRVVTRAEGRAHTLTLRDVKMSEAGEVKLTAKDFITEARLIVNEPPVEFTKPLEDQTVEEEATATLECEVSRENAEVRWFREGQEIRKTKKYDIVADGRKRRLIIHDCTLDDSKTYTCDAKDFKTSAFLTVEPPHVEFTKPLHDVEVKEKESAKFECEVSRENAKVRWFKDGSEIRKSKKYEIIAKGVQRILIIHKSVFDDEAEYECDARTSKSSGMLTVIEEEAIFTKNLSNVEGTETDSIKMICEVSKPSADVTWYKELAAEFISRPQSQEVVEGEKAEFICSVSKDTYEVKWLKGDEVIVAGNKYDIICDGKRRVLVVKDCMLNDEGGYVAVIGSTRASADLAVIEKLRIITPLKDIQAKEGQEIVFNCEVNTDGAKAKWLKKDETLFESSKFIMIQRDNVFSLRIKDAQKSDEANYSITLTNHRGEHAKSSASLGVQEEDLRIIEPLDDCETQEKRTVSFSCKVNRLNATVKWMKGGQELTFNKHVLYKVDKNKHTLTIRDCSLNDEGEYTAMAGSDKSTAELIISEAPTDFTVQLKDQTVTEFEDAEFECKISKEKAEVRWYKEGREIKEGPRYRFEKDGKTCILHIKDCRPEDEREYACGVDQMRSRARLFVEEIPVEIVRPPLDIFEPPGSDVVYEAELNKDRVEIKWLRNNMIIVQGDKYQMMSEGKVHRLQVCEIRPRDQGEYRIIAKDKDARAKLELAAVPKIKTMDQNLVTDAGKPFVMTVPYDAYPRAEAEWFFNGISLPKQNIDTSNDRTDYRMKAPKKSDQGRYKIVIKNKHGKGEAFINLDVIDVPGPVKNLKVVDTADGEVSLAWDEPESDGGSKIIAYVVERRDVKRKTWTLATDRADSPEYCVSGLQRDSMYLFRVCARNRVGSGETVETREPVQAKNKFDVPEAPQDVKVEKVDRFGATLSWKPPLSDGGSEITAYIIELRDRTSVRWEPALATKPEDRKAVLRDVVENKEYIFRVRAENKAGIGKPSFATDPVKIMDPIERPSPPLNFNYSNQTKDSVQLTWDTPLSNGGSMITGYIIEKCEEGKQNWLRCNARLCQELCYKVSGLTHGQKYHYRVFAENAAGISDPADTIGPLLADDPHVGPSMDLSAFKDGLEVIVPHPLAIRIPITGYPIPTVKWSMGDTELSPGDRVSMTTKATFTELVVTPSVRPDKGRYRVHLENDVTTVSGEIDVNVIAPPSAPKDFKVSEVTRHHVHLMWEAPEHDGGSPITGYQIEKREVSRKTWVKVITGVQDLEYTVTDVIEGKEYLFSVTACNKCGPGEPAYIDEPVNVSSPATVPEPPENLKWRDKSANGIFLSWEPPKYDGGSGIKGYIVDRCPRGADKWEPCGEPVPELKFHVTGLTEGQWYAYRVRAINRLGASRPCRATDEILAVDPKEPPEIQLDVKLLAGLTTKAGNKIELPADVTGKPEPKITWTKADLVLKTDDRVSIETKPGHSTMTIANTKRDDTATYIIEAVNSSGRATATVDVNILDKPGPPAAFDISEITNESCLLAWNPPRDDGGSLVTNYIVERKAADSEEWQKLSATVKQTVFKACKLVPLKEYTFRVFAENQYGIGAPAEHVPIVAKYSFDPPGAPTRLEPSDIAKDSLTLTWYEPDEDGGSPITGYWIERLDPETDKWIRCNKLPITDTTYRVKGLPTKKKHKFRVLAENLAGLGKPSKETDQILVKDPIDVPWAPGKPYVKDIAKTSAMLQWTKPEHNGGAKIESYIIELLKSGTEDWVRVADDIPLTEHFLKGLMEKQEYSFRVRAVNIAGESEPSDPSDPVVCKERLYPPSPPRWLEVVNITKISAELKWAIPETDGGSPITNYIVEKRDVRRKAWQAVDTTVKETQYTVTPLNEGSLYVFRVAAENSVGESDYCELEDSVLAKDTFTTPGPPYALTVVDVTKRQVELKWEPPKNDGGRPITKYVIEKKEKLGIRWMKAAKTSGPECRYTVSDVVEGTEVQFQVRAENEAGVGHPSEPTDVLKIEDPTSPPSSPLELHVTDASRDHISIAWKPPEKNGGSPITGYHIELSEAGTDKWMRVNSRPVKELKYRAEEGIIPEKQYVVRVRAINAVGVSDPSEVSEKVFAKDPDCIPTIDLQTQDIIVVEGRKMSLQIPYRAIPKPKVSWQKDGTELKADDRVTMSCELNTAHIDIPSCKHDDAGTYTVTLENSLGSATGTVNVKVIGLPGQCKDIAASEVTKNSCKISWNPPDNDGGTPILHYVLERREANKKNLYACDVKRQPIELSS</sequence>
<keyword evidence="9" id="KW-0808">Transferase</keyword>
<feature type="compositionally biased region" description="Basic and acidic residues" evidence="22">
    <location>
        <begin position="373"/>
        <end position="398"/>
    </location>
</feature>
<keyword evidence="8" id="KW-0597">Phosphoprotein</keyword>
<feature type="domain" description="Fibronectin type-III" evidence="24">
    <location>
        <begin position="3994"/>
        <end position="4091"/>
    </location>
</feature>
<dbReference type="FunFam" id="2.60.40.10:FF:001434">
    <property type="entry name" value="titin isoform X1"/>
    <property type="match status" value="1"/>
</dbReference>
<feature type="domain" description="Fibronectin type-III" evidence="24">
    <location>
        <begin position="3897"/>
        <end position="3991"/>
    </location>
</feature>
<keyword evidence="11" id="KW-0677">Repeat</keyword>
<dbReference type="PROSITE" id="PS50835">
    <property type="entry name" value="IG_LIKE"/>
    <property type="match status" value="13"/>
</dbReference>
<dbReference type="InterPro" id="IPR003599">
    <property type="entry name" value="Ig_sub"/>
</dbReference>
<feature type="domain" description="Fibronectin type-III" evidence="24">
    <location>
        <begin position="4198"/>
        <end position="4294"/>
    </location>
</feature>
<keyword evidence="12" id="KW-0547">Nucleotide-binding</keyword>
<keyword evidence="6" id="KW-0963">Cytoplasm</keyword>
<gene>
    <name evidence="25" type="ORF">SKAU_G00236790</name>
</gene>
<feature type="compositionally biased region" description="Polar residues" evidence="22">
    <location>
        <begin position="10"/>
        <end position="24"/>
    </location>
</feature>
<feature type="region of interest" description="Disordered" evidence="22">
    <location>
        <begin position="446"/>
        <end position="550"/>
    </location>
</feature>
<feature type="domain" description="Fibronectin type-III" evidence="24">
    <location>
        <begin position="3205"/>
        <end position="3300"/>
    </location>
</feature>
<feature type="compositionally biased region" description="Basic and acidic residues" evidence="22">
    <location>
        <begin position="893"/>
        <end position="904"/>
    </location>
</feature>
<dbReference type="SMART" id="SM00409">
    <property type="entry name" value="IG"/>
    <property type="match status" value="24"/>
</dbReference>